<name>A0A7C9VPM5_9PSEU</name>
<dbReference type="AlphaFoldDB" id="A0A7C9VPM5"/>
<evidence type="ECO:0000313" key="2">
    <source>
        <dbReference type="Proteomes" id="UP000481360"/>
    </source>
</evidence>
<dbReference type="RefSeq" id="WP_166047571.1">
    <property type="nucleotide sequence ID" value="NZ_JAAMPJ010000005.1"/>
</dbReference>
<organism evidence="1 2">
    <name type="scientific">Lentzea alba</name>
    <dbReference type="NCBI Taxonomy" id="2714351"/>
    <lineage>
        <taxon>Bacteria</taxon>
        <taxon>Bacillati</taxon>
        <taxon>Actinomycetota</taxon>
        <taxon>Actinomycetes</taxon>
        <taxon>Pseudonocardiales</taxon>
        <taxon>Pseudonocardiaceae</taxon>
        <taxon>Lentzea</taxon>
    </lineage>
</organism>
<dbReference type="Proteomes" id="UP000481360">
    <property type="component" value="Unassembled WGS sequence"/>
</dbReference>
<proteinExistence type="predicted"/>
<reference evidence="1 2" key="1">
    <citation type="submission" date="2020-03" db="EMBL/GenBank/DDBJ databases">
        <title>Isolation and identification of active actinomycetes.</title>
        <authorList>
            <person name="Sun X."/>
        </authorList>
    </citation>
    <scope>NUCLEOTIDE SEQUENCE [LARGE SCALE GENOMIC DNA]</scope>
    <source>
        <strain evidence="1 2">NEAU-D13</strain>
    </source>
</reference>
<protein>
    <submittedName>
        <fullName evidence="1">Uncharacterized protein</fullName>
    </submittedName>
</protein>
<evidence type="ECO:0000313" key="1">
    <source>
        <dbReference type="EMBL" id="NGY61254.1"/>
    </source>
</evidence>
<comment type="caution">
    <text evidence="1">The sequence shown here is derived from an EMBL/GenBank/DDBJ whole genome shotgun (WGS) entry which is preliminary data.</text>
</comment>
<sequence length="395" mass="42772">MVSAQSLSAASLRESLIRLRKGLALARPTSVLTALTPEVRARLGESSSAIPGSAEEARHLVAVLQRGVAQLSADQRAHVEVDFNLDTEHQHPTLTERQESLAQKLGCAAKTVRRHADQALETLIYVLLAAHTPAAESGQAGAPAGDSVPEDLTDFWGLTAGARVDIVCSEIPAAERPEYADPSDRNYLRYAKFADLDTLIYLRTRFAQLSPDVVVRDFAPSEYYDTQADVLCVVGGPPWNAKFREFLPMLPFHFEPHPLGEDDPLVVPELGLTISPHWTAKQELLQDLAVLTRLTLGNGTTVFLFGGCLTLGVLGAARCLLEADRGLRSVGYMTNLVGQDDFVLVTETRRVGGLIDVTDLGTAEPLLVLTRTANNPFTAVVDNTSRYPATVHTSS</sequence>
<gene>
    <name evidence="1" type="ORF">G7043_20215</name>
</gene>
<dbReference type="EMBL" id="JAAMPJ010000005">
    <property type="protein sequence ID" value="NGY61254.1"/>
    <property type="molecule type" value="Genomic_DNA"/>
</dbReference>
<keyword evidence="2" id="KW-1185">Reference proteome</keyword>
<accession>A0A7C9VPM5</accession>